<dbReference type="GO" id="GO:0005886">
    <property type="term" value="C:plasma membrane"/>
    <property type="evidence" value="ECO:0007669"/>
    <property type="project" value="TreeGrafter"/>
</dbReference>
<sequence>MRPIDSTGVRFGLVGAANTLLDACVFLAIAALGVPLVVANLISTSAGMLLSFALNRTYTFRTAGTDVRRQAVLFFAVTLTGLWVVQAGVIALLASAPLVVAKGTGIAAGMVWNYVLYRRLVFRQRPEAGCGQ</sequence>
<evidence type="ECO:0000256" key="4">
    <source>
        <dbReference type="ARBA" id="ARBA00022989"/>
    </source>
</evidence>
<feature type="transmembrane region" description="Helical" evidence="6">
    <location>
        <begin position="99"/>
        <end position="117"/>
    </location>
</feature>
<dbReference type="KEGG" id="kphy:AOZ06_45460"/>
<dbReference type="AlphaFoldDB" id="A0A0N9IK71"/>
<evidence type="ECO:0000259" key="7">
    <source>
        <dbReference type="Pfam" id="PF04138"/>
    </source>
</evidence>
<organism evidence="8 9">
    <name type="scientific">Kibdelosporangium phytohabitans</name>
    <dbReference type="NCBI Taxonomy" id="860235"/>
    <lineage>
        <taxon>Bacteria</taxon>
        <taxon>Bacillati</taxon>
        <taxon>Actinomycetota</taxon>
        <taxon>Actinomycetes</taxon>
        <taxon>Pseudonocardiales</taxon>
        <taxon>Pseudonocardiaceae</taxon>
        <taxon>Kibdelosporangium</taxon>
    </lineage>
</organism>
<dbReference type="STRING" id="860235.AOZ06_45460"/>
<dbReference type="PANTHER" id="PTHR38459:SF1">
    <property type="entry name" value="PROPHAGE BACTOPRENOL-LINKED GLUCOSE TRANSLOCASE HOMOLOG"/>
    <property type="match status" value="1"/>
</dbReference>
<keyword evidence="3 6" id="KW-0812">Transmembrane</keyword>
<keyword evidence="4 6" id="KW-1133">Transmembrane helix</keyword>
<evidence type="ECO:0000256" key="1">
    <source>
        <dbReference type="ARBA" id="ARBA00004141"/>
    </source>
</evidence>
<gene>
    <name evidence="8" type="ORF">AOZ06_45460</name>
</gene>
<comment type="similarity">
    <text evidence="2">Belongs to the GtrA family.</text>
</comment>
<name>A0A0N9IK71_9PSEU</name>
<evidence type="ECO:0000313" key="8">
    <source>
        <dbReference type="EMBL" id="ALG15556.1"/>
    </source>
</evidence>
<evidence type="ECO:0000256" key="5">
    <source>
        <dbReference type="ARBA" id="ARBA00023136"/>
    </source>
</evidence>
<feature type="transmembrane region" description="Helical" evidence="6">
    <location>
        <begin position="20"/>
        <end position="50"/>
    </location>
</feature>
<proteinExistence type="inferred from homology"/>
<accession>A0A0N9IK71</accession>
<evidence type="ECO:0000256" key="2">
    <source>
        <dbReference type="ARBA" id="ARBA00009399"/>
    </source>
</evidence>
<dbReference type="InterPro" id="IPR007267">
    <property type="entry name" value="GtrA_DPMS_TM"/>
</dbReference>
<feature type="domain" description="GtrA/DPMS transmembrane" evidence="7">
    <location>
        <begin position="10"/>
        <end position="122"/>
    </location>
</feature>
<evidence type="ECO:0000256" key="6">
    <source>
        <dbReference type="SAM" id="Phobius"/>
    </source>
</evidence>
<dbReference type="Proteomes" id="UP000063699">
    <property type="component" value="Chromosome"/>
</dbReference>
<comment type="subcellular location">
    <subcellularLocation>
        <location evidence="1">Membrane</location>
        <topology evidence="1">Multi-pass membrane protein</topology>
    </subcellularLocation>
</comment>
<feature type="transmembrane region" description="Helical" evidence="6">
    <location>
        <begin position="71"/>
        <end position="93"/>
    </location>
</feature>
<dbReference type="InterPro" id="IPR051401">
    <property type="entry name" value="GtrA_CellWall_Glycosyl"/>
</dbReference>
<dbReference type="PANTHER" id="PTHR38459">
    <property type="entry name" value="PROPHAGE BACTOPRENOL-LINKED GLUCOSE TRANSLOCASE HOMOLOG"/>
    <property type="match status" value="1"/>
</dbReference>
<evidence type="ECO:0000256" key="3">
    <source>
        <dbReference type="ARBA" id="ARBA00022692"/>
    </source>
</evidence>
<dbReference type="OrthoDB" id="3192123at2"/>
<dbReference type="GO" id="GO:0000271">
    <property type="term" value="P:polysaccharide biosynthetic process"/>
    <property type="evidence" value="ECO:0007669"/>
    <property type="project" value="InterPro"/>
</dbReference>
<keyword evidence="9" id="KW-1185">Reference proteome</keyword>
<reference evidence="8 9" key="1">
    <citation type="submission" date="2015-07" db="EMBL/GenBank/DDBJ databases">
        <title>Genome sequencing of Kibdelosporangium phytohabitans.</title>
        <authorList>
            <person name="Qin S."/>
            <person name="Xing K."/>
        </authorList>
    </citation>
    <scope>NUCLEOTIDE SEQUENCE [LARGE SCALE GENOMIC DNA]</scope>
    <source>
        <strain evidence="8 9">KLBMP1111</strain>
    </source>
</reference>
<evidence type="ECO:0000313" key="9">
    <source>
        <dbReference type="Proteomes" id="UP000063699"/>
    </source>
</evidence>
<dbReference type="EMBL" id="CP012752">
    <property type="protein sequence ID" value="ALG15556.1"/>
    <property type="molecule type" value="Genomic_DNA"/>
</dbReference>
<dbReference type="Pfam" id="PF04138">
    <property type="entry name" value="GtrA_DPMS_TM"/>
    <property type="match status" value="1"/>
</dbReference>
<protein>
    <submittedName>
        <fullName evidence="8">Sugar translocase</fullName>
    </submittedName>
</protein>
<keyword evidence="5 6" id="KW-0472">Membrane</keyword>